<dbReference type="PANTHER" id="PTHR42770">
    <property type="entry name" value="AMINO ACID TRANSPORTER-RELATED"/>
    <property type="match status" value="1"/>
</dbReference>
<evidence type="ECO:0000256" key="4">
    <source>
        <dbReference type="ARBA" id="ARBA00022475"/>
    </source>
</evidence>
<organism evidence="10">
    <name type="scientific">uncultured Pyrinomonadaceae bacterium</name>
    <dbReference type="NCBI Taxonomy" id="2283094"/>
    <lineage>
        <taxon>Bacteria</taxon>
        <taxon>Pseudomonadati</taxon>
        <taxon>Acidobacteriota</taxon>
        <taxon>Blastocatellia</taxon>
        <taxon>Blastocatellales</taxon>
        <taxon>Pyrinomonadaceae</taxon>
        <taxon>environmental samples</taxon>
    </lineage>
</organism>
<evidence type="ECO:0000256" key="6">
    <source>
        <dbReference type="ARBA" id="ARBA00022989"/>
    </source>
</evidence>
<feature type="transmembrane region" description="Helical" evidence="9">
    <location>
        <begin position="264"/>
        <end position="285"/>
    </location>
</feature>
<gene>
    <name evidence="10" type="ORF">AVDCRST_MAG74-383</name>
</gene>
<feature type="transmembrane region" description="Helical" evidence="9">
    <location>
        <begin position="375"/>
        <end position="395"/>
    </location>
</feature>
<evidence type="ECO:0000256" key="8">
    <source>
        <dbReference type="ARBA" id="ARBA00045636"/>
    </source>
</evidence>
<dbReference type="AlphaFoldDB" id="A0A6J4N8Y1"/>
<evidence type="ECO:0000256" key="1">
    <source>
        <dbReference type="ARBA" id="ARBA00004651"/>
    </source>
</evidence>
<sequence length="429" mass="46598">MTDEKLVRGINRWDLTAIAVNTIIGTGIFLLPARITGLIGSYSLLAFVVCAIIVAFIVVCFAEVASRFRSTGGMYLYAREAFGSAIGFEVGWLYWIVRVTTFATNCNALLIYLGFFFPSAATGYWRIAIVTLVVLLMTVVNFIGVRESTVMTNIFTVGKIVPLLVFALVGVFFIEPANFSFAQTPEYGKFSEAILVLIYAFVGFEAAVIPAGETKDPQKNVPFALLTALVFCVGLFIVIQIVAIGTLPNLADSKTPLADAAGNFLGSFGASFIAVGALISILGNLNGGFLAASRLPFAMAEQKELPQILARTHEKYKTPYVSLLLTAVVIFVFTLQTSFYAALTIATITRLLVYATTCASLPVFRLRSNAPEAKFIAPFGVVAAVLSLLLIVWLLTNVDYRREGLAILIAAAVGLIVYFAYRFYLKRFS</sequence>
<keyword evidence="7 9" id="KW-0472">Membrane</keyword>
<dbReference type="Pfam" id="PF13520">
    <property type="entry name" value="AA_permease_2"/>
    <property type="match status" value="1"/>
</dbReference>
<evidence type="ECO:0000256" key="2">
    <source>
        <dbReference type="ARBA" id="ARBA00008220"/>
    </source>
</evidence>
<dbReference type="InterPro" id="IPR050367">
    <property type="entry name" value="APC_superfamily"/>
</dbReference>
<feature type="transmembrane region" description="Helical" evidence="9">
    <location>
        <begin position="193"/>
        <end position="211"/>
    </location>
</feature>
<feature type="transmembrane region" description="Helical" evidence="9">
    <location>
        <begin position="12"/>
        <end position="33"/>
    </location>
</feature>
<comment type="similarity">
    <text evidence="2">Belongs to the amino acid-polyamine-organocation (APC) superfamily. Basic amino acid/polyamine antiporter (APA) (TC 2.A.3.2) family.</text>
</comment>
<dbReference type="InterPro" id="IPR002293">
    <property type="entry name" value="AA/rel_permease1"/>
</dbReference>
<keyword evidence="4" id="KW-1003">Cell membrane</keyword>
<dbReference type="Gene3D" id="1.20.1740.10">
    <property type="entry name" value="Amino acid/polyamine transporter I"/>
    <property type="match status" value="1"/>
</dbReference>
<keyword evidence="6 9" id="KW-1133">Transmembrane helix</keyword>
<feature type="transmembrane region" description="Helical" evidence="9">
    <location>
        <begin position="223"/>
        <end position="244"/>
    </location>
</feature>
<evidence type="ECO:0000313" key="10">
    <source>
        <dbReference type="EMBL" id="CAA9381154.1"/>
    </source>
</evidence>
<protein>
    <recommendedName>
        <fullName evidence="3">Arginine/agmatine antiporter</fullName>
    </recommendedName>
</protein>
<dbReference type="PIRSF" id="PIRSF006060">
    <property type="entry name" value="AA_transporter"/>
    <property type="match status" value="1"/>
</dbReference>
<comment type="function">
    <text evidence="8">Major component of the acid-resistance (AR) system allowing enteric pathogens to survive the acidic environment in the stomach. Exchanges extracellular arginine for its intracellular decarboxylation product agmatine (Agm) thereby expelling intracellular protons. Probably undergoes several conformational states in order to translocate the substrate across the membrane; keeps the substrate accessible to only 1 side of the membrane at a time by opening and closing 3 membrane-internal gates.</text>
</comment>
<feature type="transmembrane region" description="Helical" evidence="9">
    <location>
        <begin position="150"/>
        <end position="173"/>
    </location>
</feature>
<dbReference type="EMBL" id="CADCUR010000029">
    <property type="protein sequence ID" value="CAA9381154.1"/>
    <property type="molecule type" value="Genomic_DNA"/>
</dbReference>
<dbReference type="PANTHER" id="PTHR42770:SF18">
    <property type="entry name" value="ARGININE_AGMATINE ANTIPORTER"/>
    <property type="match status" value="1"/>
</dbReference>
<dbReference type="GO" id="GO:0005886">
    <property type="term" value="C:plasma membrane"/>
    <property type="evidence" value="ECO:0007669"/>
    <property type="project" value="UniProtKB-SubCell"/>
</dbReference>
<feature type="transmembrane region" description="Helical" evidence="9">
    <location>
        <begin position="123"/>
        <end position="143"/>
    </location>
</feature>
<keyword evidence="5 9" id="KW-0812">Transmembrane</keyword>
<evidence type="ECO:0000256" key="5">
    <source>
        <dbReference type="ARBA" id="ARBA00022692"/>
    </source>
</evidence>
<proteinExistence type="inferred from homology"/>
<evidence type="ECO:0000256" key="7">
    <source>
        <dbReference type="ARBA" id="ARBA00023136"/>
    </source>
</evidence>
<comment type="subcellular location">
    <subcellularLocation>
        <location evidence="1">Cell membrane</location>
        <topology evidence="1">Multi-pass membrane protein</topology>
    </subcellularLocation>
</comment>
<accession>A0A6J4N8Y1</accession>
<feature type="transmembrane region" description="Helical" evidence="9">
    <location>
        <begin position="39"/>
        <end position="62"/>
    </location>
</feature>
<evidence type="ECO:0000256" key="3">
    <source>
        <dbReference type="ARBA" id="ARBA00021069"/>
    </source>
</evidence>
<reference evidence="10" key="1">
    <citation type="submission" date="2020-02" db="EMBL/GenBank/DDBJ databases">
        <authorList>
            <person name="Meier V. D."/>
        </authorList>
    </citation>
    <scope>NUCLEOTIDE SEQUENCE</scope>
    <source>
        <strain evidence="10">AVDCRST_MAG74</strain>
    </source>
</reference>
<dbReference type="GO" id="GO:0022857">
    <property type="term" value="F:transmembrane transporter activity"/>
    <property type="evidence" value="ECO:0007669"/>
    <property type="project" value="InterPro"/>
</dbReference>
<name>A0A6J4N8Y1_9BACT</name>
<feature type="transmembrane region" description="Helical" evidence="9">
    <location>
        <begin position="318"/>
        <end position="335"/>
    </location>
</feature>
<evidence type="ECO:0000256" key="9">
    <source>
        <dbReference type="SAM" id="Phobius"/>
    </source>
</evidence>
<feature type="transmembrane region" description="Helical" evidence="9">
    <location>
        <begin position="92"/>
        <end position="117"/>
    </location>
</feature>
<feature type="transmembrane region" description="Helical" evidence="9">
    <location>
        <begin position="407"/>
        <end position="425"/>
    </location>
</feature>